<dbReference type="Proteomes" id="UP000070675">
    <property type="component" value="Unassembled WGS sequence"/>
</dbReference>
<keyword evidence="2" id="KW-1185">Reference proteome</keyword>
<reference evidence="2" key="1">
    <citation type="submission" date="2016-01" db="EMBL/GenBank/DDBJ databases">
        <authorList>
            <person name="Mitreva M."/>
            <person name="Pepin K.H."/>
            <person name="Mihindukulasuriya K.A."/>
            <person name="Fulton R."/>
            <person name="Fronick C."/>
            <person name="O'Laughlin M."/>
            <person name="Miner T."/>
            <person name="Herter B."/>
            <person name="Rosa B.A."/>
            <person name="Cordes M."/>
            <person name="Tomlinson C."/>
            <person name="Wollam A."/>
            <person name="Palsikar V.B."/>
            <person name="Mardis E.R."/>
            <person name="Wilson R.K."/>
        </authorList>
    </citation>
    <scope>NUCLEOTIDE SEQUENCE [LARGE SCALE GENOMIC DNA]</scope>
    <source>
        <strain evidence="2">DNF00019</strain>
    </source>
</reference>
<gene>
    <name evidence="1" type="ORF">HMPREF3192_00582</name>
</gene>
<protein>
    <submittedName>
        <fullName evidence="1">Uncharacterized protein</fullName>
    </submittedName>
</protein>
<dbReference type="STRING" id="1393034.HMPREF3192_00582"/>
<evidence type="ECO:0000313" key="2">
    <source>
        <dbReference type="Proteomes" id="UP000070675"/>
    </source>
</evidence>
<name>A0A133XVL2_9ACTN</name>
<dbReference type="EMBL" id="LSCR01000007">
    <property type="protein sequence ID" value="KXB34969.1"/>
    <property type="molecule type" value="Genomic_DNA"/>
</dbReference>
<comment type="caution">
    <text evidence="1">The sequence shown here is derived from an EMBL/GenBank/DDBJ whole genome shotgun (WGS) entry which is preliminary data.</text>
</comment>
<organism evidence="1 2">
    <name type="scientific">Atopobium deltae</name>
    <dbReference type="NCBI Taxonomy" id="1393034"/>
    <lineage>
        <taxon>Bacteria</taxon>
        <taxon>Bacillati</taxon>
        <taxon>Actinomycetota</taxon>
        <taxon>Coriobacteriia</taxon>
        <taxon>Coriobacteriales</taxon>
        <taxon>Atopobiaceae</taxon>
        <taxon>Atopobium</taxon>
    </lineage>
</organism>
<sequence length="57" mass="6362">MYVSDDIGADSTLEREIAPILSIGDAFPKILITRTRHEPHTREGVLVLNFARWLLGG</sequence>
<dbReference type="AlphaFoldDB" id="A0A133XVL2"/>
<evidence type="ECO:0000313" key="1">
    <source>
        <dbReference type="EMBL" id="KXB34969.1"/>
    </source>
</evidence>
<accession>A0A133XVL2</accession>
<proteinExistence type="predicted"/>